<dbReference type="AlphaFoldDB" id="F9W8L1"/>
<sequence>MANTTPGVFTLAISEAWEPSLFRPPPVQRRGKLSAKSTLTPMAPPWYPQDADGNDITQGDPQSKQENGPRPMPPPALGQSLTLAPLKEKETPDAPCSSSAVVRIIFSAAQEPGAFTNAATDARVYPLDMFMSASEDAAHTPYGVLRWAIRQYSHISGLKVPLHLQLLVLHDSESSPMNDGVRGAMGACLRVKSRAKPVRLTHHKVLSILSRLTESKYETLLDELKMLPLRQVEDDELHEICKIVHEKAVKEPSYTRLYARLAHDICQVKEGEHENGSCGEGFPRRFRRVLVDLCEMQFHQPLQLSEDDLIDRVSGLPLHQEEFELKRSRLKHRLVGNVRFVAELFKVGVMSEYVVRDIVRILVVDYDPDDPTAKEEHVFELFSTLIRLTAVQLKKSESNLLVRSLGIAKTIELSHPKPRVCFQMMDLEDLNRANKWVPTESVLAHVKVSTKPQKTNTSAPVEAPLSATEWEESNMRSFEGSSVIKPTRRASCCNGSVENAKSLNGRNCNGTDDSGSSSSSSSSSKNNNNINNNGNNNESKDGHDIVIHPTPTTSNSSGKSASVTDIVNQENDKGVLCVTKSSGDLRDTTSNRLFAPPRRVSHNPYYKIFSPSVRDPRQSESKTSNGPSPPTHRSPTSPAASSTDLNLSVSSCGCLRNDRANGLTTVHSELHSPSTGCGRTATERTINMKKITRRLMALFCSGKEEAVAAVLHAVGFKNTVLCLTWWLRLTTTTSEIALADLGRTGKGDKKRALCAELCSKVVLLLSSMLNLRSDEYVVGVIFSTLMEWIRFDMERREYEASPKMFENVAEMFRQCHLPLSDKLPHVKVVRGIMHSGIFNVLLRELVTNGGETPSILNLVKNCHAVSVELAQYLCDPADVREVLGVAAQNRFHPLPYLLGVASTACAGLTEGLMSVELLLPQRCSNPTAEWAPLLDCLLLPSAVGDPGLALFAKMWRCSAGEQDDSPPWRDEAVRVALDAPSSAGSTVRALVTFMAVVGALLLGLSVKCTTASGRSALASREDVCYVLENILKKCSGPLYEAAAVMELVMHHTRSLSGTGECPTFDSARLKSLKKAFDIWCDDGLVGRQGVVELFRSIDNANDKLNLYPAYHNCVADVPWNLVVRVLGGD</sequence>
<dbReference type="VEuPathDB" id="TriTrypDB:TcIL3000_0_42870"/>
<dbReference type="Pfam" id="PF02854">
    <property type="entry name" value="MIF4G"/>
    <property type="match status" value="1"/>
</dbReference>
<feature type="region of interest" description="Disordered" evidence="1">
    <location>
        <begin position="502"/>
        <end position="562"/>
    </location>
</feature>
<evidence type="ECO:0000313" key="4">
    <source>
        <dbReference type="Proteomes" id="UP000000702"/>
    </source>
</evidence>
<feature type="region of interest" description="Disordered" evidence="1">
    <location>
        <begin position="21"/>
        <end position="79"/>
    </location>
</feature>
<dbReference type="GO" id="GO:0003743">
    <property type="term" value="F:translation initiation factor activity"/>
    <property type="evidence" value="ECO:0007669"/>
    <property type="project" value="TreeGrafter"/>
</dbReference>
<dbReference type="OMA" id="RFLMMDL"/>
<feature type="domain" description="MIF4G" evidence="2">
    <location>
        <begin position="202"/>
        <end position="434"/>
    </location>
</feature>
<accession>F9W8L1</accession>
<feature type="compositionally biased region" description="Polar residues" evidence="1">
    <location>
        <begin position="55"/>
        <end position="66"/>
    </location>
</feature>
<feature type="compositionally biased region" description="Low complexity" evidence="1">
    <location>
        <begin position="514"/>
        <end position="537"/>
    </location>
</feature>
<comment type="caution">
    <text evidence="3">The sequence shown here is derived from an EMBL/GenBank/DDBJ whole genome shotgun (WGS) entry which is preliminary data.</text>
</comment>
<evidence type="ECO:0000256" key="1">
    <source>
        <dbReference type="SAM" id="MobiDB-lite"/>
    </source>
</evidence>
<organism evidence="3 4">
    <name type="scientific">Trypanosoma congolense (strain IL3000)</name>
    <dbReference type="NCBI Taxonomy" id="1068625"/>
    <lineage>
        <taxon>Eukaryota</taxon>
        <taxon>Discoba</taxon>
        <taxon>Euglenozoa</taxon>
        <taxon>Kinetoplastea</taxon>
        <taxon>Metakinetoplastina</taxon>
        <taxon>Trypanosomatida</taxon>
        <taxon>Trypanosomatidae</taxon>
        <taxon>Trypanosoma</taxon>
        <taxon>Nannomonas</taxon>
    </lineage>
</organism>
<feature type="compositionally biased region" description="Low complexity" evidence="1">
    <location>
        <begin position="633"/>
        <end position="643"/>
    </location>
</feature>
<proteinExistence type="predicted"/>
<evidence type="ECO:0000313" key="3">
    <source>
        <dbReference type="EMBL" id="CCD13545.1"/>
    </source>
</evidence>
<dbReference type="GO" id="GO:0016281">
    <property type="term" value="C:eukaryotic translation initiation factor 4F complex"/>
    <property type="evidence" value="ECO:0007669"/>
    <property type="project" value="TreeGrafter"/>
</dbReference>
<keyword evidence="4" id="KW-1185">Reference proteome</keyword>
<dbReference type="InterPro" id="IPR003890">
    <property type="entry name" value="MIF4G-like_typ-3"/>
</dbReference>
<dbReference type="Gene3D" id="1.25.40.180">
    <property type="match status" value="1"/>
</dbReference>
<reference evidence="4" key="1">
    <citation type="submission" date="2011-07" db="EMBL/GenBank/DDBJ databases">
        <title>Divergent evolution of antigenic variation in African trypanosomes.</title>
        <authorList>
            <person name="Jackson A.P."/>
            <person name="Berry A."/>
            <person name="Allison H.C."/>
            <person name="Burton P."/>
            <person name="Anderson J."/>
            <person name="Aslett M."/>
            <person name="Brown R."/>
            <person name="Corton N."/>
            <person name="Harris D."/>
            <person name="Hauser H."/>
            <person name="Gamble J."/>
            <person name="Gilderthorp R."/>
            <person name="McQuillan J."/>
            <person name="Quail M.A."/>
            <person name="Sanders M."/>
            <person name="Van Tonder A."/>
            <person name="Ginger M.L."/>
            <person name="Donelson J.E."/>
            <person name="Field M.C."/>
            <person name="Barry J.D."/>
            <person name="Berriman M."/>
            <person name="Hertz-Fowler C."/>
        </authorList>
    </citation>
    <scope>NUCLEOTIDE SEQUENCE [LARGE SCALE GENOMIC DNA]</scope>
    <source>
        <strain evidence="4">IL3000</strain>
    </source>
</reference>
<dbReference type="GO" id="GO:0003729">
    <property type="term" value="F:mRNA binding"/>
    <property type="evidence" value="ECO:0007669"/>
    <property type="project" value="TreeGrafter"/>
</dbReference>
<dbReference type="SMART" id="SM00543">
    <property type="entry name" value="MIF4G"/>
    <property type="match status" value="1"/>
</dbReference>
<dbReference type="Proteomes" id="UP000000702">
    <property type="component" value="Unassembled WGS sequence"/>
</dbReference>
<dbReference type="SUPFAM" id="SSF48371">
    <property type="entry name" value="ARM repeat"/>
    <property type="match status" value="1"/>
</dbReference>
<feature type="compositionally biased region" description="Polar residues" evidence="1">
    <location>
        <begin position="450"/>
        <end position="459"/>
    </location>
</feature>
<reference evidence="3 4" key="2">
    <citation type="journal article" date="2012" name="Proc. Natl. Acad. Sci. U.S.A.">
        <title>Antigenic diversity is generated by distinct evolutionary mechanisms in African trypanosome species.</title>
        <authorList>
            <person name="Jackson A.P."/>
            <person name="Berry A."/>
            <person name="Aslett M."/>
            <person name="Allison H.C."/>
            <person name="Burton P."/>
            <person name="Vavrova-Anderson J."/>
            <person name="Brown R."/>
            <person name="Browne H."/>
            <person name="Corton N."/>
            <person name="Hauser H."/>
            <person name="Gamble J."/>
            <person name="Gilderthorp R."/>
            <person name="Marcello L."/>
            <person name="McQuillan J."/>
            <person name="Otto T.D."/>
            <person name="Quail M.A."/>
            <person name="Sanders M.J."/>
            <person name="van Tonder A."/>
            <person name="Ginger M.L."/>
            <person name="Field M.C."/>
            <person name="Barry J.D."/>
            <person name="Hertz-Fowler C."/>
            <person name="Berriman M."/>
        </authorList>
    </citation>
    <scope>NUCLEOTIDE SEQUENCE [LARGE SCALE GENOMIC DNA]</scope>
    <source>
        <strain evidence="3 4">IL3000</strain>
    </source>
</reference>
<protein>
    <submittedName>
        <fullName evidence="3">WGS project CAEQ00000000 data, annotated contig 1744</fullName>
    </submittedName>
</protein>
<dbReference type="EMBL" id="CAEQ01001180">
    <property type="protein sequence ID" value="CCD13545.1"/>
    <property type="molecule type" value="Genomic_DNA"/>
</dbReference>
<name>F9W8L1_TRYCI</name>
<dbReference type="PANTHER" id="PTHR23253">
    <property type="entry name" value="EUKARYOTIC TRANSLATION INITIATION FACTOR 4 GAMMA"/>
    <property type="match status" value="1"/>
</dbReference>
<dbReference type="InterPro" id="IPR016024">
    <property type="entry name" value="ARM-type_fold"/>
</dbReference>
<feature type="region of interest" description="Disordered" evidence="1">
    <location>
        <begin position="450"/>
        <end position="482"/>
    </location>
</feature>
<dbReference type="PANTHER" id="PTHR23253:SF73">
    <property type="entry name" value="MIF4G DOMAIN-CONTAINING PROTEIN"/>
    <property type="match status" value="1"/>
</dbReference>
<feature type="compositionally biased region" description="Polar residues" evidence="1">
    <location>
        <begin position="502"/>
        <end position="513"/>
    </location>
</feature>
<feature type="compositionally biased region" description="Polar residues" evidence="1">
    <location>
        <begin position="550"/>
        <end position="562"/>
    </location>
</feature>
<evidence type="ECO:0000259" key="2">
    <source>
        <dbReference type="SMART" id="SM00543"/>
    </source>
</evidence>
<feature type="region of interest" description="Disordered" evidence="1">
    <location>
        <begin position="578"/>
        <end position="644"/>
    </location>
</feature>
<gene>
    <name evidence="3" type="ORF">TCIL3000_0_42870</name>
</gene>